<keyword evidence="3 8" id="KW-0812">Transmembrane</keyword>
<dbReference type="OrthoDB" id="411053at2759"/>
<dbReference type="EMBL" id="CAJNDS010000167">
    <property type="protein sequence ID" value="CAE6973108.1"/>
    <property type="molecule type" value="Genomic_DNA"/>
</dbReference>
<evidence type="ECO:0000313" key="10">
    <source>
        <dbReference type="Proteomes" id="UP000604046"/>
    </source>
</evidence>
<comment type="similarity">
    <text evidence="2">Belongs to the CTL (choline transporter-like) family.</text>
</comment>
<evidence type="ECO:0000256" key="1">
    <source>
        <dbReference type="ARBA" id="ARBA00004141"/>
    </source>
</evidence>
<dbReference type="Proteomes" id="UP000604046">
    <property type="component" value="Unassembled WGS sequence"/>
</dbReference>
<evidence type="ECO:0000256" key="3">
    <source>
        <dbReference type="ARBA" id="ARBA00022692"/>
    </source>
</evidence>
<accession>A0A812I3G4</accession>
<reference evidence="9" key="1">
    <citation type="submission" date="2021-02" db="EMBL/GenBank/DDBJ databases">
        <authorList>
            <person name="Dougan E. K."/>
            <person name="Rhodes N."/>
            <person name="Thang M."/>
            <person name="Chan C."/>
        </authorList>
    </citation>
    <scope>NUCLEOTIDE SEQUENCE</scope>
</reference>
<keyword evidence="4 8" id="KW-1133">Transmembrane helix</keyword>
<comment type="subcellular location">
    <subcellularLocation>
        <location evidence="1">Membrane</location>
        <topology evidence="1">Multi-pass membrane protein</topology>
    </subcellularLocation>
</comment>
<dbReference type="PANTHER" id="PTHR12385:SF14">
    <property type="entry name" value="CHOLINE TRANSPORTER-LIKE 2"/>
    <property type="match status" value="1"/>
</dbReference>
<comment type="caution">
    <text evidence="9">The sequence shown here is derived from an EMBL/GenBank/DDBJ whole genome shotgun (WGS) entry which is preliminary data.</text>
</comment>
<sequence>MANAKQEGNHDARHFDEDHPFDGSGMAQRTCTDMPCLVIFIGYMVGMLCISGYAFHNGDPRRLTHGLDYKGDLCGVDMPVLDRPLLYWCAAGDRLTDSGHPEKLDTKYPICVDRCPMGTAEWMPCLGESSVKVMPSGREPFVSQRITITQNTVKQASYRKIARCNMMIQVSQGSPSQHMHLRTAALLCLSWSWVSERTHPQVVLKEVAGLREEIREAREVIAGFTTEASSCEWKVWSRDWALKLSGLIDLVLLVWLLVASGWVTAPRLLRVRLVQIVVNYPLDGGGFFWHHRILLHRIEGGIWLTLTPDHEIQRHDLNALRHRILQRSAPYPADIAAEIYAHDPIGAAALAGFKREAQIRAAILGEGAVGNIEAFVWVISEPGHPDFGVTVDAGLLGNEATGLAFTLKGVIIRGGEELFVERVMTRDLETWRKKRGLDLSDVRLLGDHRDAAGKKRLDLKEAVALMKNVEDKEFPIGGVRAAKELHEAVAASAGEFLIYHSEWLRLSGVNKKSSAAHIHRSLCEALRLMHSFDQVDTSVLASGEHMVRWLIQVELAVERNPHQPDFSGLDIVSGTAQLPDGRASTSKFSEWVSNRLKERASIWKQERLFNQERRQLRAGRGGKGQGGDSSSEDGSSAAGTRKKKKKKKGKGGEDPTAAGSGGRDGKQMHGTNSVSGRLLFDDGMETLFLSLGYLLTFAAKGQNAMSIQKWILSDVSRRVLLYGNCPDNVTEESALQELNQRANLYNQESVSLASCDLSKVKILQRRLCPQNARDLAPPEVT</sequence>
<evidence type="ECO:0000256" key="5">
    <source>
        <dbReference type="ARBA" id="ARBA00023136"/>
    </source>
</evidence>
<protein>
    <submittedName>
        <fullName evidence="9">CHER1 protein</fullName>
    </submittedName>
</protein>
<name>A0A812I3G4_9DINO</name>
<keyword evidence="6" id="KW-0325">Glycoprotein</keyword>
<dbReference type="InterPro" id="IPR007603">
    <property type="entry name" value="Choline_transptr-like"/>
</dbReference>
<feature type="region of interest" description="Disordered" evidence="7">
    <location>
        <begin position="613"/>
        <end position="670"/>
    </location>
</feature>
<dbReference type="GO" id="GO:0022857">
    <property type="term" value="F:transmembrane transporter activity"/>
    <property type="evidence" value="ECO:0007669"/>
    <property type="project" value="InterPro"/>
</dbReference>
<proteinExistence type="inferred from homology"/>
<dbReference type="AlphaFoldDB" id="A0A812I3G4"/>
<feature type="transmembrane region" description="Helical" evidence="8">
    <location>
        <begin position="37"/>
        <end position="55"/>
    </location>
</feature>
<keyword evidence="5 8" id="KW-0472">Membrane</keyword>
<organism evidence="9 10">
    <name type="scientific">Symbiodinium natans</name>
    <dbReference type="NCBI Taxonomy" id="878477"/>
    <lineage>
        <taxon>Eukaryota</taxon>
        <taxon>Sar</taxon>
        <taxon>Alveolata</taxon>
        <taxon>Dinophyceae</taxon>
        <taxon>Suessiales</taxon>
        <taxon>Symbiodiniaceae</taxon>
        <taxon>Symbiodinium</taxon>
    </lineage>
</organism>
<gene>
    <name evidence="9" type="primary">CHER1</name>
    <name evidence="9" type="ORF">SNAT2548_LOCUS2774</name>
</gene>
<evidence type="ECO:0000313" key="9">
    <source>
        <dbReference type="EMBL" id="CAE6973108.1"/>
    </source>
</evidence>
<evidence type="ECO:0000256" key="4">
    <source>
        <dbReference type="ARBA" id="ARBA00022989"/>
    </source>
</evidence>
<evidence type="ECO:0000256" key="8">
    <source>
        <dbReference type="SAM" id="Phobius"/>
    </source>
</evidence>
<dbReference type="GO" id="GO:0016020">
    <property type="term" value="C:membrane"/>
    <property type="evidence" value="ECO:0007669"/>
    <property type="project" value="UniProtKB-SubCell"/>
</dbReference>
<feature type="compositionally biased region" description="Basic residues" evidence="7">
    <location>
        <begin position="640"/>
        <end position="649"/>
    </location>
</feature>
<evidence type="ECO:0000256" key="6">
    <source>
        <dbReference type="ARBA" id="ARBA00023180"/>
    </source>
</evidence>
<feature type="region of interest" description="Disordered" evidence="7">
    <location>
        <begin position="1"/>
        <end position="20"/>
    </location>
</feature>
<feature type="compositionally biased region" description="Low complexity" evidence="7">
    <location>
        <begin position="628"/>
        <end position="639"/>
    </location>
</feature>
<dbReference type="PANTHER" id="PTHR12385">
    <property type="entry name" value="CHOLINE TRANSPORTER-LIKE (SLC FAMILY 44)"/>
    <property type="match status" value="1"/>
</dbReference>
<feature type="compositionally biased region" description="Basic and acidic residues" evidence="7">
    <location>
        <begin position="7"/>
        <end position="20"/>
    </location>
</feature>
<evidence type="ECO:0000256" key="7">
    <source>
        <dbReference type="SAM" id="MobiDB-lite"/>
    </source>
</evidence>
<evidence type="ECO:0000256" key="2">
    <source>
        <dbReference type="ARBA" id="ARBA00007168"/>
    </source>
</evidence>
<keyword evidence="10" id="KW-1185">Reference proteome</keyword>